<name>A0A3B0RR45_9ZZZZ</name>
<dbReference type="Pfam" id="PF01035">
    <property type="entry name" value="DNA_binding_1"/>
    <property type="match status" value="1"/>
</dbReference>
<feature type="domain" description="Methylated-DNA-[protein]-cysteine S-methyltransferase DNA binding" evidence="2">
    <location>
        <begin position="8"/>
        <end position="81"/>
    </location>
</feature>
<dbReference type="PANTHER" id="PTHR42942:SF1">
    <property type="entry name" value="ALKYLTRANSFERASE-LIKE PROTEIN 1"/>
    <property type="match status" value="1"/>
</dbReference>
<dbReference type="GO" id="GO:0006281">
    <property type="term" value="P:DNA repair"/>
    <property type="evidence" value="ECO:0007669"/>
    <property type="project" value="InterPro"/>
</dbReference>
<evidence type="ECO:0000256" key="1">
    <source>
        <dbReference type="ARBA" id="ARBA00022763"/>
    </source>
</evidence>
<dbReference type="PANTHER" id="PTHR42942">
    <property type="entry name" value="6-O-METHYLGUANINE DNA METHYLTRANSFERASE"/>
    <property type="match status" value="1"/>
</dbReference>
<gene>
    <name evidence="3" type="ORF">MNBD_ACTINO01-2136</name>
</gene>
<dbReference type="Gene3D" id="1.10.10.10">
    <property type="entry name" value="Winged helix-like DNA-binding domain superfamily/Winged helix DNA-binding domain"/>
    <property type="match status" value="1"/>
</dbReference>
<sequence length="95" mass="10327">MIDREDRFADAVIETVTAIPPGEISTYGEVAEEAGFPGAARAVGNLLRSTPGLPWWRVIAVNGRLVPGLEADHAERLRSEGVEIWNGAVVMRDTR</sequence>
<dbReference type="GO" id="GO:0003824">
    <property type="term" value="F:catalytic activity"/>
    <property type="evidence" value="ECO:0007669"/>
    <property type="project" value="InterPro"/>
</dbReference>
<evidence type="ECO:0000259" key="2">
    <source>
        <dbReference type="Pfam" id="PF01035"/>
    </source>
</evidence>
<dbReference type="SUPFAM" id="SSF46767">
    <property type="entry name" value="Methylated DNA-protein cysteine methyltransferase, C-terminal domain"/>
    <property type="match status" value="1"/>
</dbReference>
<dbReference type="InterPro" id="IPR036217">
    <property type="entry name" value="MethylDNA_cys_MeTrfase_DNAb"/>
</dbReference>
<dbReference type="InterPro" id="IPR052520">
    <property type="entry name" value="ATL_DNA_repair"/>
</dbReference>
<protein>
    <recommendedName>
        <fullName evidence="2">Methylated-DNA-[protein]-cysteine S-methyltransferase DNA binding domain-containing protein</fullName>
    </recommendedName>
</protein>
<reference evidence="3" key="1">
    <citation type="submission" date="2018-06" db="EMBL/GenBank/DDBJ databases">
        <authorList>
            <person name="Zhirakovskaya E."/>
        </authorList>
    </citation>
    <scope>NUCLEOTIDE SEQUENCE</scope>
</reference>
<accession>A0A3B0RR45</accession>
<dbReference type="InterPro" id="IPR036388">
    <property type="entry name" value="WH-like_DNA-bd_sf"/>
</dbReference>
<evidence type="ECO:0000313" key="3">
    <source>
        <dbReference type="EMBL" id="VAV90748.1"/>
    </source>
</evidence>
<dbReference type="AlphaFoldDB" id="A0A3B0RR45"/>
<dbReference type="EMBL" id="UOEI01000050">
    <property type="protein sequence ID" value="VAV90748.1"/>
    <property type="molecule type" value="Genomic_DNA"/>
</dbReference>
<proteinExistence type="predicted"/>
<organism evidence="3">
    <name type="scientific">hydrothermal vent metagenome</name>
    <dbReference type="NCBI Taxonomy" id="652676"/>
    <lineage>
        <taxon>unclassified sequences</taxon>
        <taxon>metagenomes</taxon>
        <taxon>ecological metagenomes</taxon>
    </lineage>
</organism>
<keyword evidence="1" id="KW-0227">DNA damage</keyword>
<dbReference type="CDD" id="cd06445">
    <property type="entry name" value="ATase"/>
    <property type="match status" value="1"/>
</dbReference>
<dbReference type="InterPro" id="IPR014048">
    <property type="entry name" value="MethylDNA_cys_MeTrfase_DNA-bd"/>
</dbReference>